<feature type="region of interest" description="Disordered" evidence="1">
    <location>
        <begin position="126"/>
        <end position="145"/>
    </location>
</feature>
<protein>
    <recommendedName>
        <fullName evidence="4">Lipoprotein</fullName>
    </recommendedName>
</protein>
<gene>
    <name evidence="2" type="ORF">ACFO0C_03475</name>
</gene>
<dbReference type="RefSeq" id="WP_378065018.1">
    <property type="nucleotide sequence ID" value="NZ_JBHSBL010000004.1"/>
</dbReference>
<dbReference type="EMBL" id="JBHSBL010000004">
    <property type="protein sequence ID" value="MFC4063977.1"/>
    <property type="molecule type" value="Genomic_DNA"/>
</dbReference>
<name>A0ABV8IIX8_9ACTN</name>
<sequence length="155" mass="15851">MPVIALAAGLLATGCAGLDPKEKARQRAVEDVRELAAAARSEFDSDLRWFAGKDQSPADMSAEIRRGFEGSPNRSVLDVTVGPDGAARLELVLFGRGEAGGGLSYDSAAVRLCVAIAGRVDAGATAETSDLPCPDDAPGPGPGIGTVVETVQLDD</sequence>
<keyword evidence="3" id="KW-1185">Reference proteome</keyword>
<evidence type="ECO:0000256" key="1">
    <source>
        <dbReference type="SAM" id="MobiDB-lite"/>
    </source>
</evidence>
<evidence type="ECO:0008006" key="4">
    <source>
        <dbReference type="Google" id="ProtNLM"/>
    </source>
</evidence>
<evidence type="ECO:0000313" key="3">
    <source>
        <dbReference type="Proteomes" id="UP001595867"/>
    </source>
</evidence>
<proteinExistence type="predicted"/>
<comment type="caution">
    <text evidence="2">The sequence shown here is derived from an EMBL/GenBank/DDBJ whole genome shotgun (WGS) entry which is preliminary data.</text>
</comment>
<reference evidence="3" key="1">
    <citation type="journal article" date="2019" name="Int. J. Syst. Evol. Microbiol.">
        <title>The Global Catalogue of Microorganisms (GCM) 10K type strain sequencing project: providing services to taxonomists for standard genome sequencing and annotation.</title>
        <authorList>
            <consortium name="The Broad Institute Genomics Platform"/>
            <consortium name="The Broad Institute Genome Sequencing Center for Infectious Disease"/>
            <person name="Wu L."/>
            <person name="Ma J."/>
        </authorList>
    </citation>
    <scope>NUCLEOTIDE SEQUENCE [LARGE SCALE GENOMIC DNA]</scope>
    <source>
        <strain evidence="3">TBRC 5832</strain>
    </source>
</reference>
<evidence type="ECO:0000313" key="2">
    <source>
        <dbReference type="EMBL" id="MFC4063977.1"/>
    </source>
</evidence>
<dbReference type="Proteomes" id="UP001595867">
    <property type="component" value="Unassembled WGS sequence"/>
</dbReference>
<accession>A0ABV8IIX8</accession>
<organism evidence="2 3">
    <name type="scientific">Actinoplanes subglobosus</name>
    <dbReference type="NCBI Taxonomy" id="1547892"/>
    <lineage>
        <taxon>Bacteria</taxon>
        <taxon>Bacillati</taxon>
        <taxon>Actinomycetota</taxon>
        <taxon>Actinomycetes</taxon>
        <taxon>Micromonosporales</taxon>
        <taxon>Micromonosporaceae</taxon>
        <taxon>Actinoplanes</taxon>
    </lineage>
</organism>